<accession>A0A5S4V190</accession>
<dbReference type="RefSeq" id="WP_148732340.1">
    <property type="nucleotide sequence ID" value="NZ_VSSB01000001.1"/>
</dbReference>
<dbReference type="PANTHER" id="PTHR39203">
    <property type="entry name" value="CYTOPLASMIC PROTEIN-RELATED"/>
    <property type="match status" value="1"/>
</dbReference>
<reference evidence="2 3" key="1">
    <citation type="submission" date="2019-08" db="EMBL/GenBank/DDBJ databases">
        <authorList>
            <person name="Hu J."/>
        </authorList>
    </citation>
    <scope>NUCLEOTIDE SEQUENCE [LARGE SCALE GENOMIC DNA]</scope>
    <source>
        <strain evidence="2 3">NEAU-184</strain>
    </source>
</reference>
<gene>
    <name evidence="2" type="ORF">FYC51_03855</name>
</gene>
<dbReference type="PANTHER" id="PTHR39203:SF1">
    <property type="entry name" value="CYTOPLASMIC PROTEIN"/>
    <property type="match status" value="1"/>
</dbReference>
<dbReference type="InterPro" id="IPR015947">
    <property type="entry name" value="PUA-like_sf"/>
</dbReference>
<evidence type="ECO:0000259" key="1">
    <source>
        <dbReference type="SMART" id="SM01022"/>
    </source>
</evidence>
<sequence length="163" mass="18600">MQNAPIDEAAAREFWGQYRAAHPAQATDSELPPAENFGDHPELTDELLELVLAGTKRATAGLVKEFELDEQPLPRIGSHWIACDSHGRPRVILRSVELRVGDFTTADEAFAFDEGEDDRSLATWREGHSRYWRRVGAASGFEWTERDEIVFERFEVVWPEFAR</sequence>
<dbReference type="Gene3D" id="3.10.400.10">
    <property type="entry name" value="Sulfate adenylyltransferase"/>
    <property type="match status" value="1"/>
</dbReference>
<dbReference type="SMART" id="SM01022">
    <property type="entry name" value="ASCH"/>
    <property type="match status" value="1"/>
</dbReference>
<dbReference type="EMBL" id="VSSB01000001">
    <property type="protein sequence ID" value="TYL52877.1"/>
    <property type="molecule type" value="Genomic_DNA"/>
</dbReference>
<dbReference type="PIRSF" id="PIRSF021320">
    <property type="entry name" value="DUF984"/>
    <property type="match status" value="1"/>
</dbReference>
<name>A0A5S4V190_9MICO</name>
<dbReference type="SUPFAM" id="SSF88697">
    <property type="entry name" value="PUA domain-like"/>
    <property type="match status" value="1"/>
</dbReference>
<protein>
    <submittedName>
        <fullName evidence="2">ASCH domain-containing protein</fullName>
    </submittedName>
</protein>
<organism evidence="2 3">
    <name type="scientific">Agromyces mariniharenae</name>
    <dbReference type="NCBI Taxonomy" id="2604423"/>
    <lineage>
        <taxon>Bacteria</taxon>
        <taxon>Bacillati</taxon>
        <taxon>Actinomycetota</taxon>
        <taxon>Actinomycetes</taxon>
        <taxon>Micrococcales</taxon>
        <taxon>Microbacteriaceae</taxon>
        <taxon>Agromyces</taxon>
    </lineage>
</organism>
<keyword evidence="3" id="KW-1185">Reference proteome</keyword>
<feature type="domain" description="ASCH" evidence="1">
    <location>
        <begin position="35"/>
        <end position="158"/>
    </location>
</feature>
<dbReference type="InterPro" id="IPR009326">
    <property type="entry name" value="DUF984"/>
</dbReference>
<dbReference type="Proteomes" id="UP000325243">
    <property type="component" value="Unassembled WGS sequence"/>
</dbReference>
<dbReference type="AlphaFoldDB" id="A0A5S4V190"/>
<dbReference type="CDD" id="cd06553">
    <property type="entry name" value="ASCH_Ef3133_like"/>
    <property type="match status" value="1"/>
</dbReference>
<dbReference type="InterPro" id="IPR007374">
    <property type="entry name" value="ASCH_domain"/>
</dbReference>
<evidence type="ECO:0000313" key="2">
    <source>
        <dbReference type="EMBL" id="TYL52877.1"/>
    </source>
</evidence>
<comment type="caution">
    <text evidence="2">The sequence shown here is derived from an EMBL/GenBank/DDBJ whole genome shotgun (WGS) entry which is preliminary data.</text>
</comment>
<evidence type="ECO:0000313" key="3">
    <source>
        <dbReference type="Proteomes" id="UP000325243"/>
    </source>
</evidence>
<proteinExistence type="predicted"/>
<dbReference type="Pfam" id="PF04266">
    <property type="entry name" value="ASCH"/>
    <property type="match status" value="1"/>
</dbReference>